<proteinExistence type="predicted"/>
<dbReference type="Pfam" id="PF00004">
    <property type="entry name" value="AAA"/>
    <property type="match status" value="1"/>
</dbReference>
<comment type="caution">
    <text evidence="2">The sequence shown here is derived from an EMBL/GenBank/DDBJ whole genome shotgun (WGS) entry which is preliminary data.</text>
</comment>
<name>A0A9N9H7R8_9GLOM</name>
<reference evidence="2" key="1">
    <citation type="submission" date="2021-06" db="EMBL/GenBank/DDBJ databases">
        <authorList>
            <person name="Kallberg Y."/>
            <person name="Tangrot J."/>
            <person name="Rosling A."/>
        </authorList>
    </citation>
    <scope>NUCLEOTIDE SEQUENCE</scope>
    <source>
        <strain evidence="2">IA702</strain>
    </source>
</reference>
<dbReference type="InterPro" id="IPR027417">
    <property type="entry name" value="P-loop_NTPase"/>
</dbReference>
<feature type="non-terminal residue" evidence="2">
    <location>
        <position position="1"/>
    </location>
</feature>
<feature type="domain" description="ATPase AAA-type core" evidence="1">
    <location>
        <begin position="233"/>
        <end position="308"/>
    </location>
</feature>
<dbReference type="InterPro" id="IPR003959">
    <property type="entry name" value="ATPase_AAA_core"/>
</dbReference>
<accession>A0A9N9H7R8</accession>
<gene>
    <name evidence="2" type="ORF">POCULU_LOCUS10076</name>
</gene>
<dbReference type="EMBL" id="CAJVPJ010004575">
    <property type="protein sequence ID" value="CAG8653456.1"/>
    <property type="molecule type" value="Genomic_DNA"/>
</dbReference>
<dbReference type="Proteomes" id="UP000789572">
    <property type="component" value="Unassembled WGS sequence"/>
</dbReference>
<evidence type="ECO:0000313" key="3">
    <source>
        <dbReference type="Proteomes" id="UP000789572"/>
    </source>
</evidence>
<dbReference type="Gene3D" id="3.40.50.300">
    <property type="entry name" value="P-loop containing nucleotide triphosphate hydrolases"/>
    <property type="match status" value="1"/>
</dbReference>
<protein>
    <submittedName>
        <fullName evidence="2">626_t:CDS:1</fullName>
    </submittedName>
</protein>
<dbReference type="OrthoDB" id="5421at2759"/>
<dbReference type="AlphaFoldDB" id="A0A9N9H7R8"/>
<evidence type="ECO:0000259" key="1">
    <source>
        <dbReference type="Pfam" id="PF00004"/>
    </source>
</evidence>
<sequence>MNVAFSSQLPPKHMRLSRNASRSMGVFPGGSVRVNLTVEDELCVHLICFPSSDIDENIIILPDWIDKNFHVKGDQITMKVVDNSKARVCHTLQIRKVFGNVWLPPTRVLLDVRKRAMPRSKVINDWENVVTRNLGKYFLSLNAVFAVHICGELCIFKVERIEIDGLPMTKEDTVRNNAQNTQIEILPELSFIKNVPMIGGLGKEIEELRRLIDESFSNFDIHNKLNIPITRAVMISGPRGAGKSLLIHRNVCQKIQAQLFEISLASVVSVVSQIRDQAEFLENNLIRWTFTKAILSAPSVIVIEGFDLLDN</sequence>
<dbReference type="SUPFAM" id="SSF52540">
    <property type="entry name" value="P-loop containing nucleoside triphosphate hydrolases"/>
    <property type="match status" value="1"/>
</dbReference>
<dbReference type="GO" id="GO:0005524">
    <property type="term" value="F:ATP binding"/>
    <property type="evidence" value="ECO:0007669"/>
    <property type="project" value="InterPro"/>
</dbReference>
<dbReference type="GO" id="GO:0016887">
    <property type="term" value="F:ATP hydrolysis activity"/>
    <property type="evidence" value="ECO:0007669"/>
    <property type="project" value="InterPro"/>
</dbReference>
<evidence type="ECO:0000313" key="2">
    <source>
        <dbReference type="EMBL" id="CAG8653456.1"/>
    </source>
</evidence>
<keyword evidence="3" id="KW-1185">Reference proteome</keyword>
<organism evidence="2 3">
    <name type="scientific">Paraglomus occultum</name>
    <dbReference type="NCBI Taxonomy" id="144539"/>
    <lineage>
        <taxon>Eukaryota</taxon>
        <taxon>Fungi</taxon>
        <taxon>Fungi incertae sedis</taxon>
        <taxon>Mucoromycota</taxon>
        <taxon>Glomeromycotina</taxon>
        <taxon>Glomeromycetes</taxon>
        <taxon>Paraglomerales</taxon>
        <taxon>Paraglomeraceae</taxon>
        <taxon>Paraglomus</taxon>
    </lineage>
</organism>